<dbReference type="InterPro" id="IPR019734">
    <property type="entry name" value="TPR_rpt"/>
</dbReference>
<dbReference type="PROSITE" id="PS50005">
    <property type="entry name" value="TPR"/>
    <property type="match status" value="1"/>
</dbReference>
<sequence length="326" mass="36056">MYKLVVIIAVLLVQPLLAQSYKKSEPFTHTYSIVARDSVTGEIGAAVQSHWFNVGFVVIKAEAGVGAVATQSLTNPSYGPKGLNLMKQGLSPQQALDALLANDSGEMYRQVAFINAKGEVATHTGSLCIAEAGHRQGKNFSVQANMMLNNTVWDVMATAFETTKGTLSERMLAALKAAQAEKGDIRGKQSAAILIVKGEATGNYWEDTIMDLRVEDSNTPIAELERLVKIHKAYDYMNKGDLAMEVGDSKKAEELYLNAQKLFPDNLEMQYWYAINLLNNKDYEKAKPILASIFKKDPNWKTLMSRLVKSKLLVISDDELEQVMKL</sequence>
<dbReference type="SUPFAM" id="SSF56235">
    <property type="entry name" value="N-terminal nucleophile aminohydrolases (Ntn hydrolases)"/>
    <property type="match status" value="1"/>
</dbReference>
<dbReference type="Pfam" id="PF06267">
    <property type="entry name" value="DUF1028"/>
    <property type="match status" value="1"/>
</dbReference>
<dbReference type="STRING" id="49280.A9996_14395"/>
<dbReference type="Pfam" id="PF14559">
    <property type="entry name" value="TPR_19"/>
    <property type="match status" value="1"/>
</dbReference>
<dbReference type="GO" id="GO:0016787">
    <property type="term" value="F:hydrolase activity"/>
    <property type="evidence" value="ECO:0007669"/>
    <property type="project" value="UniProtKB-KW"/>
</dbReference>
<dbReference type="EMBL" id="QLLQ01000001">
    <property type="protein sequence ID" value="RAJ27777.1"/>
    <property type="molecule type" value="Genomic_DNA"/>
</dbReference>
<keyword evidence="2" id="KW-0378">Hydrolase</keyword>
<dbReference type="OrthoDB" id="9790012at2"/>
<accession>A0A1A7QX92</accession>
<dbReference type="SUPFAM" id="SSF48452">
    <property type="entry name" value="TPR-like"/>
    <property type="match status" value="1"/>
</dbReference>
<evidence type="ECO:0000313" key="3">
    <source>
        <dbReference type="Proteomes" id="UP000248987"/>
    </source>
</evidence>
<dbReference type="Gene3D" id="3.60.20.10">
    <property type="entry name" value="Glutamine Phosphoribosylpyrophosphate, subunit 1, domain 1"/>
    <property type="match status" value="1"/>
</dbReference>
<dbReference type="Gene3D" id="1.25.40.10">
    <property type="entry name" value="Tetratricopeptide repeat domain"/>
    <property type="match status" value="1"/>
</dbReference>
<proteinExistence type="predicted"/>
<dbReference type="InterPro" id="IPR011990">
    <property type="entry name" value="TPR-like_helical_dom_sf"/>
</dbReference>
<dbReference type="AlphaFoldDB" id="A0A1A7QX92"/>
<dbReference type="InterPro" id="IPR029055">
    <property type="entry name" value="Ntn_hydrolases_N"/>
</dbReference>
<keyword evidence="3" id="KW-1185">Reference proteome</keyword>
<organism evidence="2 3">
    <name type="scientific">Gelidibacter algens</name>
    <dbReference type="NCBI Taxonomy" id="49280"/>
    <lineage>
        <taxon>Bacteria</taxon>
        <taxon>Pseudomonadati</taxon>
        <taxon>Bacteroidota</taxon>
        <taxon>Flavobacteriia</taxon>
        <taxon>Flavobacteriales</taxon>
        <taxon>Flavobacteriaceae</taxon>
        <taxon>Gelidibacter</taxon>
    </lineage>
</organism>
<reference evidence="2 3" key="1">
    <citation type="submission" date="2018-06" db="EMBL/GenBank/DDBJ databases">
        <title>Genomic Encyclopedia of Archaeal and Bacterial Type Strains, Phase II (KMG-II): from individual species to whole genera.</title>
        <authorList>
            <person name="Goeker M."/>
        </authorList>
    </citation>
    <scope>NUCLEOTIDE SEQUENCE [LARGE SCALE GENOMIC DNA]</scope>
    <source>
        <strain evidence="2 3">DSM 12408</strain>
    </source>
</reference>
<feature type="repeat" description="TPR" evidence="1">
    <location>
        <begin position="233"/>
        <end position="266"/>
    </location>
</feature>
<dbReference type="PANTHER" id="PTHR39328:SF1">
    <property type="entry name" value="BLL2871 PROTEIN"/>
    <property type="match status" value="1"/>
</dbReference>
<protein>
    <submittedName>
        <fullName evidence="2">Putative Ntn-hydrolase superfamily protein</fullName>
    </submittedName>
</protein>
<keyword evidence="1" id="KW-0802">TPR repeat</keyword>
<evidence type="ECO:0000313" key="2">
    <source>
        <dbReference type="EMBL" id="RAJ27777.1"/>
    </source>
</evidence>
<gene>
    <name evidence="2" type="ORF">LX77_00351</name>
</gene>
<dbReference type="InterPro" id="IPR010430">
    <property type="entry name" value="DUF1028"/>
</dbReference>
<evidence type="ECO:0000256" key="1">
    <source>
        <dbReference type="PROSITE-ProRule" id="PRU00339"/>
    </source>
</evidence>
<name>A0A1A7QX92_9FLAO</name>
<dbReference type="RefSeq" id="WP_066436552.1">
    <property type="nucleotide sequence ID" value="NZ_LZRN01000034.1"/>
</dbReference>
<comment type="caution">
    <text evidence="2">The sequence shown here is derived from an EMBL/GenBank/DDBJ whole genome shotgun (WGS) entry which is preliminary data.</text>
</comment>
<dbReference type="Proteomes" id="UP000248987">
    <property type="component" value="Unassembled WGS sequence"/>
</dbReference>
<dbReference type="PANTHER" id="PTHR39328">
    <property type="entry name" value="BLL2871 PROTEIN"/>
    <property type="match status" value="1"/>
</dbReference>